<accession>A0A2G5NTB3</accession>
<dbReference type="Pfam" id="PF01966">
    <property type="entry name" value="HD"/>
    <property type="match status" value="1"/>
</dbReference>
<dbReference type="InterPro" id="IPR006674">
    <property type="entry name" value="HD_domain"/>
</dbReference>
<evidence type="ECO:0000256" key="6">
    <source>
        <dbReference type="ARBA" id="ARBA00049417"/>
    </source>
</evidence>
<dbReference type="SMART" id="SM00471">
    <property type="entry name" value="HDc"/>
    <property type="match status" value="1"/>
</dbReference>
<dbReference type="AlphaFoldDB" id="A0A2G5NTB3"/>
<dbReference type="SUPFAM" id="SSF109604">
    <property type="entry name" value="HD-domain/PDEase-like"/>
    <property type="match status" value="1"/>
</dbReference>
<dbReference type="PROSITE" id="PS51831">
    <property type="entry name" value="HD"/>
    <property type="match status" value="1"/>
</dbReference>
<evidence type="ECO:0000256" key="3">
    <source>
        <dbReference type="ARBA" id="ARBA00022741"/>
    </source>
</evidence>
<reference evidence="7 8" key="1">
    <citation type="journal article" date="2018" name="Front. Microbiol.">
        <title>Description and Comparative Genomics of Macrococcus caseolyticus subsp. hominis subsp. nov., Macrococcus goetzii sp. nov., Macrococcus epidermidis sp. nov., and Macrococcus bohemicus sp. nov., Novel Macrococci From Human Clinical Material With Virulence Potential and Suspected Uptake of Foreign DNA by Natural Transformation.</title>
        <authorList>
            <person name="Maslanova I."/>
            <person name="Wertheimer Z."/>
            <person name="Sedlacek I."/>
            <person name="Svec P."/>
            <person name="Indrakova A."/>
            <person name="Kovarovic V."/>
            <person name="Schumann P."/>
            <person name="Sproer C."/>
            <person name="Kralova S."/>
            <person name="Sedo O."/>
            <person name="Kristofova L."/>
            <person name="Vrbovska V."/>
            <person name="Fuzik T."/>
            <person name="Petras P."/>
            <person name="Zdrahal Z."/>
            <person name="Ruzickova V."/>
            <person name="Doskar J."/>
            <person name="Pantucek R."/>
        </authorList>
    </citation>
    <scope>NUCLEOTIDE SEQUENCE [LARGE SCALE GENOMIC DNA]</scope>
    <source>
        <strain evidence="7 8">CCM 4927</strain>
    </source>
</reference>
<keyword evidence="4" id="KW-0378">Hydrolase</keyword>
<keyword evidence="2" id="KW-0479">Metal-binding</keyword>
<evidence type="ECO:0000256" key="5">
    <source>
        <dbReference type="ARBA" id="ARBA00023004"/>
    </source>
</evidence>
<dbReference type="Proteomes" id="UP000229523">
    <property type="component" value="Unassembled WGS sequence"/>
</dbReference>
<dbReference type="PANTHER" id="PTHR35795">
    <property type="entry name" value="SLR1885 PROTEIN"/>
    <property type="match status" value="1"/>
</dbReference>
<dbReference type="Gene3D" id="1.10.3210.10">
    <property type="entry name" value="Hypothetical protein af1432"/>
    <property type="match status" value="1"/>
</dbReference>
<organism evidence="7 8">
    <name type="scientific">Macrococcoides goetzii</name>
    <dbReference type="NCBI Taxonomy" id="1891097"/>
    <lineage>
        <taxon>Bacteria</taxon>
        <taxon>Bacillati</taxon>
        <taxon>Bacillota</taxon>
        <taxon>Bacilli</taxon>
        <taxon>Bacillales</taxon>
        <taxon>Staphylococcaceae</taxon>
        <taxon>Macrococcoides</taxon>
    </lineage>
</organism>
<comment type="caution">
    <text evidence="7">The sequence shown here is derived from an EMBL/GenBank/DDBJ whole genome shotgun (WGS) entry which is preliminary data.</text>
</comment>
<keyword evidence="8" id="KW-1185">Reference proteome</keyword>
<gene>
    <name evidence="7" type="ORF">BFS35_001435</name>
</gene>
<keyword evidence="3" id="KW-0547">Nucleotide-binding</keyword>
<name>A0A2G5NTB3_9STAP</name>
<evidence type="ECO:0000256" key="2">
    <source>
        <dbReference type="ARBA" id="ARBA00022723"/>
    </source>
</evidence>
<dbReference type="GO" id="GO:0008803">
    <property type="term" value="F:bis(5'-nucleosyl)-tetraphosphatase (symmetrical) activity"/>
    <property type="evidence" value="ECO:0007669"/>
    <property type="project" value="UniProtKB-EC"/>
</dbReference>
<dbReference type="InterPro" id="IPR051094">
    <property type="entry name" value="Diverse_Catalytic_Enzymes"/>
</dbReference>
<dbReference type="InterPro" id="IPR005249">
    <property type="entry name" value="YqeK"/>
</dbReference>
<evidence type="ECO:0000256" key="4">
    <source>
        <dbReference type="ARBA" id="ARBA00022801"/>
    </source>
</evidence>
<proteinExistence type="predicted"/>
<dbReference type="NCBIfam" id="TIGR00488">
    <property type="entry name" value="bis(5'-nucleosyl)-tetraphosphatase (symmetrical) YqeK"/>
    <property type="match status" value="1"/>
</dbReference>
<keyword evidence="5" id="KW-0408">Iron</keyword>
<dbReference type="PANTHER" id="PTHR35795:SF1">
    <property type="entry name" value="BIS(5'-NUCLEOSYL)-TETRAPHOSPHATASE, SYMMETRICAL"/>
    <property type="match status" value="1"/>
</dbReference>
<dbReference type="GO" id="GO:0046872">
    <property type="term" value="F:metal ion binding"/>
    <property type="evidence" value="ECO:0007669"/>
    <property type="project" value="UniProtKB-KW"/>
</dbReference>
<comment type="catalytic activity">
    <reaction evidence="6">
        <text>P(1),P(4)-bis(5'-adenosyl) tetraphosphate + H2O = 2 ADP + 2 H(+)</text>
        <dbReference type="Rhea" id="RHEA:24252"/>
        <dbReference type="ChEBI" id="CHEBI:15377"/>
        <dbReference type="ChEBI" id="CHEBI:15378"/>
        <dbReference type="ChEBI" id="CHEBI:58141"/>
        <dbReference type="ChEBI" id="CHEBI:456216"/>
        <dbReference type="EC" id="3.6.1.41"/>
    </reaction>
</comment>
<dbReference type="CDD" id="cd00077">
    <property type="entry name" value="HDc"/>
    <property type="match status" value="1"/>
</dbReference>
<dbReference type="EC" id="3.6.1.41" evidence="1"/>
<dbReference type="RefSeq" id="WP_099578535.1">
    <property type="nucleotide sequence ID" value="NZ_MJBI02000001.1"/>
</dbReference>
<evidence type="ECO:0000313" key="7">
    <source>
        <dbReference type="EMBL" id="RAI82373.1"/>
    </source>
</evidence>
<evidence type="ECO:0000313" key="8">
    <source>
        <dbReference type="Proteomes" id="UP000229523"/>
    </source>
</evidence>
<dbReference type="EMBL" id="MJBI02000001">
    <property type="protein sequence ID" value="RAI82373.1"/>
    <property type="molecule type" value="Genomic_DNA"/>
</dbReference>
<protein>
    <recommendedName>
        <fullName evidence="1">bis(5'-nucleosyl)-tetraphosphatase (symmetrical)</fullName>
        <ecNumber evidence="1">3.6.1.41</ecNumber>
    </recommendedName>
</protein>
<evidence type="ECO:0000256" key="1">
    <source>
        <dbReference type="ARBA" id="ARBA00012506"/>
    </source>
</evidence>
<dbReference type="InterPro" id="IPR003607">
    <property type="entry name" value="HD/PDEase_dom"/>
</dbReference>
<sequence>MKQKKARKLVEEKLPKKRYEHSIRVAETALKMADIFDGDKDIVEMAGILHDYAKYDELSKLYQAVTKYNLDNDLLSYNSEILHGPVAAAYMMDKHEIDSEIYNAIYYHTTGRAGMGLNEKIIFISDYIEPGRTQPGVDDIRKIVFEEKNLDKAIYEISKRTALYLIENDKPIYPKTIECLNYYNLQK</sequence>
<dbReference type="GO" id="GO:0000166">
    <property type="term" value="F:nucleotide binding"/>
    <property type="evidence" value="ECO:0007669"/>
    <property type="project" value="UniProtKB-KW"/>
</dbReference>